<dbReference type="Pfam" id="PF10294">
    <property type="entry name" value="Methyltransf_16"/>
    <property type="match status" value="1"/>
</dbReference>
<protein>
    <submittedName>
        <fullName evidence="1">Uncharacterized protein</fullName>
    </submittedName>
</protein>
<dbReference type="InterPro" id="IPR029063">
    <property type="entry name" value="SAM-dependent_MTases_sf"/>
</dbReference>
<comment type="caution">
    <text evidence="1">The sequence shown here is derived from an EMBL/GenBank/DDBJ whole genome shotgun (WGS) entry which is preliminary data.</text>
</comment>
<proteinExistence type="predicted"/>
<reference evidence="1" key="1">
    <citation type="submission" date="2022-03" db="EMBL/GenBank/DDBJ databases">
        <authorList>
            <person name="Martin C."/>
        </authorList>
    </citation>
    <scope>NUCLEOTIDE SEQUENCE</scope>
</reference>
<dbReference type="PANTHER" id="PTHR14614">
    <property type="entry name" value="HEPATOCELLULAR CARCINOMA-ASSOCIATED ANTIGEN"/>
    <property type="match status" value="1"/>
</dbReference>
<keyword evidence="2" id="KW-1185">Reference proteome</keyword>
<dbReference type="OrthoDB" id="413520at2759"/>
<gene>
    <name evidence="1" type="ORF">OFUS_LOCUS26677</name>
</gene>
<dbReference type="CDD" id="cd02440">
    <property type="entry name" value="AdoMet_MTases"/>
    <property type="match status" value="1"/>
</dbReference>
<accession>A0A8J1Y4E2</accession>
<organism evidence="1 2">
    <name type="scientific">Owenia fusiformis</name>
    <name type="common">Polychaete worm</name>
    <dbReference type="NCBI Taxonomy" id="6347"/>
    <lineage>
        <taxon>Eukaryota</taxon>
        <taxon>Metazoa</taxon>
        <taxon>Spiralia</taxon>
        <taxon>Lophotrochozoa</taxon>
        <taxon>Annelida</taxon>
        <taxon>Polychaeta</taxon>
        <taxon>Sedentaria</taxon>
        <taxon>Canalipalpata</taxon>
        <taxon>Sabellida</taxon>
        <taxon>Oweniida</taxon>
        <taxon>Oweniidae</taxon>
        <taxon>Owenia</taxon>
    </lineage>
</organism>
<dbReference type="GO" id="GO:0005829">
    <property type="term" value="C:cytosol"/>
    <property type="evidence" value="ECO:0007669"/>
    <property type="project" value="TreeGrafter"/>
</dbReference>
<evidence type="ECO:0000313" key="2">
    <source>
        <dbReference type="Proteomes" id="UP000749559"/>
    </source>
</evidence>
<dbReference type="Proteomes" id="UP000749559">
    <property type="component" value="Unassembled WGS sequence"/>
</dbReference>
<evidence type="ECO:0000313" key="1">
    <source>
        <dbReference type="EMBL" id="CAH1803050.1"/>
    </source>
</evidence>
<dbReference type="AlphaFoldDB" id="A0A8J1Y4E2"/>
<name>A0A8J1Y4E2_OWEFU</name>
<dbReference type="EMBL" id="CAIIXF020000228">
    <property type="protein sequence ID" value="CAH1803050.1"/>
    <property type="molecule type" value="Genomic_DNA"/>
</dbReference>
<dbReference type="GO" id="GO:0032991">
    <property type="term" value="C:protein-containing complex"/>
    <property type="evidence" value="ECO:0007669"/>
    <property type="project" value="TreeGrafter"/>
</dbReference>
<dbReference type="SUPFAM" id="SSF53335">
    <property type="entry name" value="S-adenosyl-L-methionine-dependent methyltransferases"/>
    <property type="match status" value="1"/>
</dbReference>
<dbReference type="InterPro" id="IPR019410">
    <property type="entry name" value="Methyltransf_16"/>
</dbReference>
<sequence length="266" mass="30477">MIYKIYQSLLFPLVASLTLDNVLHVQKALNTPPNAKNLDQKQIDLDKKMESLAVVPYNSEILSPFHFDKRQFYLAGQNIVIKQKWGQLGVAAVVWDAAVVLCEYLEKHRNMLEDKTVIELGAGMGLAGMVAGLLGVGRIDITDREIVLDDLRQNIQENVHNQVSLKTIQVKALDWSHDLENFTDHYDLVIGADIVYIEETFEDLLRTISHLAQPETEVILASKIRYKRDKDFYKMLGKTFSLAKVHYDKDKDIVIYKAKLRIHKEL</sequence>
<dbReference type="PANTHER" id="PTHR14614:SF109">
    <property type="entry name" value="RIBOSOMAL LYSINE N-METHYLTRANSFERASE 5"/>
    <property type="match status" value="1"/>
</dbReference>
<dbReference type="Gene3D" id="3.40.50.150">
    <property type="entry name" value="Vaccinia Virus protein VP39"/>
    <property type="match status" value="1"/>
</dbReference>